<evidence type="ECO:0000313" key="4">
    <source>
        <dbReference type="Proteomes" id="UP001378592"/>
    </source>
</evidence>
<sequence length="369" mass="36381">MARVLLVAAALAVAVQSVPLESIVKRLFNSGREKRQLPDFGSYIPGTPGIPGGGSIPGGGNFPGMTPPNYGGFTAPTMPGGIPGAATPKPDYATDKPAEGGSRKKRQLPDFGSYIPGTPGIPGGGSIPGGGNFPGMTPPNCGGFTAPTMPGGIPGASTPKPDYATDKPAEGGSRKKRQLPDFGSYIPGTPGIPGGGSIPGGGNFPGMTPPNCGGFTAPTMPGGIPGASTPKPDYATDKPAEDGSRKKRQLPDFGSYIPGTPGIPGGGSIPGGGNFPGMTPPNCGGFTAPTMPGGIPGASTPKPDYATDKPAEGGSRKKREIHEGSAPGGISSAIQGVDFPDDSVVVEAVDGVDEPAPGSMPAGIVSGGM</sequence>
<reference evidence="3 4" key="1">
    <citation type="submission" date="2024-03" db="EMBL/GenBank/DDBJ databases">
        <title>The genome assembly and annotation of the cricket Gryllus longicercus Weissman &amp; Gray.</title>
        <authorList>
            <person name="Szrajer S."/>
            <person name="Gray D."/>
            <person name="Ylla G."/>
        </authorList>
    </citation>
    <scope>NUCLEOTIDE SEQUENCE [LARGE SCALE GENOMIC DNA]</scope>
    <source>
        <strain evidence="3">DAG 2021-001</strain>
        <tissue evidence="3">Whole body minus gut</tissue>
    </source>
</reference>
<organism evidence="3 4">
    <name type="scientific">Gryllus longicercus</name>
    <dbReference type="NCBI Taxonomy" id="2509291"/>
    <lineage>
        <taxon>Eukaryota</taxon>
        <taxon>Metazoa</taxon>
        <taxon>Ecdysozoa</taxon>
        <taxon>Arthropoda</taxon>
        <taxon>Hexapoda</taxon>
        <taxon>Insecta</taxon>
        <taxon>Pterygota</taxon>
        <taxon>Neoptera</taxon>
        <taxon>Polyneoptera</taxon>
        <taxon>Orthoptera</taxon>
        <taxon>Ensifera</taxon>
        <taxon>Gryllidea</taxon>
        <taxon>Grylloidea</taxon>
        <taxon>Gryllidae</taxon>
        <taxon>Gryllinae</taxon>
        <taxon>Gryllus</taxon>
    </lineage>
</organism>
<accession>A0AAN9W094</accession>
<feature type="compositionally biased region" description="Basic and acidic residues" evidence="1">
    <location>
        <begin position="92"/>
        <end position="102"/>
    </location>
</feature>
<dbReference type="EMBL" id="JAZDUA010000043">
    <property type="protein sequence ID" value="KAK7871162.1"/>
    <property type="molecule type" value="Genomic_DNA"/>
</dbReference>
<comment type="caution">
    <text evidence="3">The sequence shown here is derived from an EMBL/GenBank/DDBJ whole genome shotgun (WGS) entry which is preliminary data.</text>
</comment>
<feature type="signal peptide" evidence="2">
    <location>
        <begin position="1"/>
        <end position="17"/>
    </location>
</feature>
<keyword evidence="4" id="KW-1185">Reference proteome</keyword>
<feature type="compositionally biased region" description="Gly residues" evidence="1">
    <location>
        <begin position="120"/>
        <end position="133"/>
    </location>
</feature>
<name>A0AAN9W094_9ORTH</name>
<feature type="region of interest" description="Disordered" evidence="1">
    <location>
        <begin position="79"/>
        <end position="338"/>
    </location>
</feature>
<feature type="compositionally biased region" description="Basic and acidic residues" evidence="1">
    <location>
        <begin position="305"/>
        <end position="323"/>
    </location>
</feature>
<keyword evidence="2" id="KW-0732">Signal</keyword>
<feature type="compositionally biased region" description="Gly residues" evidence="1">
    <location>
        <begin position="191"/>
        <end position="204"/>
    </location>
</feature>
<evidence type="ECO:0000313" key="3">
    <source>
        <dbReference type="EMBL" id="KAK7871162.1"/>
    </source>
</evidence>
<evidence type="ECO:0000256" key="2">
    <source>
        <dbReference type="SAM" id="SignalP"/>
    </source>
</evidence>
<feature type="compositionally biased region" description="Basic and acidic residues" evidence="1">
    <location>
        <begin position="163"/>
        <end position="173"/>
    </location>
</feature>
<feature type="chain" id="PRO_5042925950" description="Accessory gland protein" evidence="2">
    <location>
        <begin position="18"/>
        <end position="369"/>
    </location>
</feature>
<feature type="compositionally biased region" description="Basic and acidic residues" evidence="1">
    <location>
        <begin position="234"/>
        <end position="244"/>
    </location>
</feature>
<feature type="compositionally biased region" description="Gly residues" evidence="1">
    <location>
        <begin position="262"/>
        <end position="275"/>
    </location>
</feature>
<gene>
    <name evidence="3" type="ORF">R5R35_002405</name>
</gene>
<protein>
    <recommendedName>
        <fullName evidence="5">Accessory gland protein</fullName>
    </recommendedName>
</protein>
<evidence type="ECO:0000256" key="1">
    <source>
        <dbReference type="SAM" id="MobiDB-lite"/>
    </source>
</evidence>
<proteinExistence type="predicted"/>
<dbReference type="Proteomes" id="UP001378592">
    <property type="component" value="Unassembled WGS sequence"/>
</dbReference>
<dbReference type="AlphaFoldDB" id="A0AAN9W094"/>
<evidence type="ECO:0008006" key="5">
    <source>
        <dbReference type="Google" id="ProtNLM"/>
    </source>
</evidence>